<dbReference type="GO" id="GO:0016020">
    <property type="term" value="C:membrane"/>
    <property type="evidence" value="ECO:0007669"/>
    <property type="project" value="UniProtKB-SubCell"/>
</dbReference>
<keyword evidence="10" id="KW-0594">Phospholipid biosynthesis</keyword>
<dbReference type="PANTHER" id="PTHR31201:SF1">
    <property type="entry name" value="GLYCEROPHOSPHOCHOLINE ACYLTRANSFERASE 1"/>
    <property type="match status" value="1"/>
</dbReference>
<feature type="compositionally biased region" description="Low complexity" evidence="13">
    <location>
        <begin position="17"/>
        <end position="27"/>
    </location>
</feature>
<name>A0A6G0WYG3_9STRA</name>
<evidence type="ECO:0000256" key="4">
    <source>
        <dbReference type="ARBA" id="ARBA00022516"/>
    </source>
</evidence>
<reference evidence="15 16" key="1">
    <citation type="submission" date="2019-07" db="EMBL/GenBank/DDBJ databases">
        <title>Genomics analysis of Aphanomyces spp. identifies a new class of oomycete effector associated with host adaptation.</title>
        <authorList>
            <person name="Gaulin E."/>
        </authorList>
    </citation>
    <scope>NUCLEOTIDE SEQUENCE [LARGE SCALE GENOMIC DNA]</scope>
    <source>
        <strain evidence="15 16">ATCC 201684</strain>
    </source>
</reference>
<feature type="transmembrane region" description="Helical" evidence="14">
    <location>
        <begin position="146"/>
        <end position="164"/>
    </location>
</feature>
<dbReference type="GO" id="GO:0006656">
    <property type="term" value="P:phosphatidylcholine biosynthetic process"/>
    <property type="evidence" value="ECO:0007669"/>
    <property type="project" value="TreeGrafter"/>
</dbReference>
<evidence type="ECO:0000256" key="11">
    <source>
        <dbReference type="ARBA" id="ARBA00023264"/>
    </source>
</evidence>
<evidence type="ECO:0000256" key="1">
    <source>
        <dbReference type="ARBA" id="ARBA00004141"/>
    </source>
</evidence>
<keyword evidence="8" id="KW-0443">Lipid metabolism</keyword>
<keyword evidence="11" id="KW-1208">Phospholipid metabolism</keyword>
<dbReference type="AlphaFoldDB" id="A0A6G0WYG3"/>
<keyword evidence="4" id="KW-0444">Lipid biosynthesis</keyword>
<feature type="transmembrane region" description="Helical" evidence="14">
    <location>
        <begin position="94"/>
        <end position="112"/>
    </location>
</feature>
<feature type="transmembrane region" description="Helical" evidence="14">
    <location>
        <begin position="72"/>
        <end position="88"/>
    </location>
</feature>
<dbReference type="GO" id="GO:0016746">
    <property type="term" value="F:acyltransferase activity"/>
    <property type="evidence" value="ECO:0007669"/>
    <property type="project" value="UniProtKB-KW"/>
</dbReference>
<keyword evidence="7 14" id="KW-1133">Transmembrane helix</keyword>
<evidence type="ECO:0000313" key="16">
    <source>
        <dbReference type="Proteomes" id="UP000481153"/>
    </source>
</evidence>
<keyword evidence="6 14" id="KW-0812">Transmembrane</keyword>
<comment type="caution">
    <text evidence="15">The sequence shown here is derived from an EMBL/GenBank/DDBJ whole genome shotgun (WGS) entry which is preliminary data.</text>
</comment>
<feature type="transmembrane region" description="Helical" evidence="14">
    <location>
        <begin position="329"/>
        <end position="347"/>
    </location>
</feature>
<dbReference type="Pfam" id="PF10998">
    <property type="entry name" value="DUF2838"/>
    <property type="match status" value="1"/>
</dbReference>
<dbReference type="InterPro" id="IPR021261">
    <property type="entry name" value="GPCAT"/>
</dbReference>
<evidence type="ECO:0000256" key="14">
    <source>
        <dbReference type="SAM" id="Phobius"/>
    </source>
</evidence>
<dbReference type="PANTHER" id="PTHR31201">
    <property type="entry name" value="OS01G0585100 PROTEIN"/>
    <property type="match status" value="1"/>
</dbReference>
<evidence type="ECO:0000256" key="12">
    <source>
        <dbReference type="ARBA" id="ARBA00023315"/>
    </source>
</evidence>
<evidence type="ECO:0000256" key="13">
    <source>
        <dbReference type="SAM" id="MobiDB-lite"/>
    </source>
</evidence>
<dbReference type="EMBL" id="VJMJ01000130">
    <property type="protein sequence ID" value="KAF0732592.1"/>
    <property type="molecule type" value="Genomic_DNA"/>
</dbReference>
<dbReference type="Proteomes" id="UP000481153">
    <property type="component" value="Unassembled WGS sequence"/>
</dbReference>
<evidence type="ECO:0000256" key="2">
    <source>
        <dbReference type="ARBA" id="ARBA00006675"/>
    </source>
</evidence>
<keyword evidence="5" id="KW-0808">Transferase</keyword>
<evidence type="ECO:0000313" key="15">
    <source>
        <dbReference type="EMBL" id="KAF0732592.1"/>
    </source>
</evidence>
<feature type="transmembrane region" description="Helical" evidence="14">
    <location>
        <begin position="300"/>
        <end position="323"/>
    </location>
</feature>
<proteinExistence type="inferred from homology"/>
<dbReference type="VEuPathDB" id="FungiDB:AeMF1_014081"/>
<evidence type="ECO:0000256" key="3">
    <source>
        <dbReference type="ARBA" id="ARBA00019082"/>
    </source>
</evidence>
<evidence type="ECO:0000256" key="8">
    <source>
        <dbReference type="ARBA" id="ARBA00023098"/>
    </source>
</evidence>
<sequence length="374" mass="42849">MAGGVHRSSVSKKDTAKSTPTTATTTSNGAPFKKDKVKLGHVKHFLDKIIWGHEDQSIKDPYYVKFLDKTQFTLGVLGVMLTQYFVVARPSHFWLWYFVCTPIVIALRIIYFKRVGWQYFLLDFCYFVIACSMTHVTFFYDSTHLFRVLFIYANGPLVWAVVLWRNSLVFHDVDRMSGVFIHLMPCLLYYSIQWFGCASPLSIFSGSSGQPASGPVDSLELADFGYATIGYLIWQTLYFAKTEVVDREKLDARPDLLTSLRWLTTDKKNGFSLFVLAICRQIGVMGRTEEYDPKTTKTKIIFVTGQFVYTFCTFLPTILIFRSHFLHCLYIQFIFAAAVHNGASYYFEVFAKIYQKKLVPDAATTSGKGDYELQ</sequence>
<comment type="subcellular location">
    <subcellularLocation>
        <location evidence="1">Membrane</location>
        <topology evidence="1">Multi-pass membrane protein</topology>
    </subcellularLocation>
</comment>
<organism evidence="15 16">
    <name type="scientific">Aphanomyces euteiches</name>
    <dbReference type="NCBI Taxonomy" id="100861"/>
    <lineage>
        <taxon>Eukaryota</taxon>
        <taxon>Sar</taxon>
        <taxon>Stramenopiles</taxon>
        <taxon>Oomycota</taxon>
        <taxon>Saprolegniomycetes</taxon>
        <taxon>Saprolegniales</taxon>
        <taxon>Verrucalvaceae</taxon>
        <taxon>Aphanomyces</taxon>
    </lineage>
</organism>
<gene>
    <name evidence="15" type="ORF">Ae201684_010300</name>
</gene>
<evidence type="ECO:0000256" key="9">
    <source>
        <dbReference type="ARBA" id="ARBA00023136"/>
    </source>
</evidence>
<comment type="similarity">
    <text evidence="2">Belongs to the GPC1 family.</text>
</comment>
<protein>
    <recommendedName>
        <fullName evidence="3">Glycerophosphocholine acyltransferase 1</fullName>
    </recommendedName>
</protein>
<evidence type="ECO:0000256" key="7">
    <source>
        <dbReference type="ARBA" id="ARBA00022989"/>
    </source>
</evidence>
<feature type="transmembrane region" description="Helical" evidence="14">
    <location>
        <begin position="119"/>
        <end position="140"/>
    </location>
</feature>
<evidence type="ECO:0000256" key="5">
    <source>
        <dbReference type="ARBA" id="ARBA00022679"/>
    </source>
</evidence>
<accession>A0A6G0WYG3</accession>
<evidence type="ECO:0000256" key="6">
    <source>
        <dbReference type="ARBA" id="ARBA00022692"/>
    </source>
</evidence>
<keyword evidence="16" id="KW-1185">Reference proteome</keyword>
<evidence type="ECO:0000256" key="10">
    <source>
        <dbReference type="ARBA" id="ARBA00023209"/>
    </source>
</evidence>
<keyword evidence="12" id="KW-0012">Acyltransferase</keyword>
<feature type="region of interest" description="Disordered" evidence="13">
    <location>
        <begin position="1"/>
        <end position="29"/>
    </location>
</feature>
<keyword evidence="9 14" id="KW-0472">Membrane</keyword>